<evidence type="ECO:0000256" key="2">
    <source>
        <dbReference type="ARBA" id="ARBA00023002"/>
    </source>
</evidence>
<protein>
    <submittedName>
        <fullName evidence="3">Uncharacterized protein</fullName>
    </submittedName>
</protein>
<dbReference type="InterPro" id="IPR036291">
    <property type="entry name" value="NAD(P)-bd_dom_sf"/>
</dbReference>
<gene>
    <name evidence="3" type="ORF">IL334_000930</name>
</gene>
<dbReference type="PANTHER" id="PTHR24320">
    <property type="entry name" value="RETINOL DEHYDROGENASE"/>
    <property type="match status" value="1"/>
</dbReference>
<accession>A0ABZ1CR43</accession>
<sequence length="333" mass="36411">MSGGPYPWSMYRGLWSPLPAAPKGAYLKGKIVIITGATSGVGLEATKQMAKASPEQLILAVRNLEAGAKILASIKKSEPKLNGKVMYLDLADLNSIKTFAEETKTLKRVDLLVNNAGVNPNFDDAPYKATNDGYERTFQVNVLAPFLTTILLLPLLKQSSSPQVIFSGSDTHFVAPSEPVQKPIEQGRSIIEAYNDASIYNNGKRYFESKLLLQMITRSMIKQIPSINTINVNPGLAMTNLGRDFNFSVSFKTVYEVVWFLLNARSAGKAARNLTSAAAWGGGSQDYWSECGPAASENMYLYSAKGLKATQLFYEEMVKEVNKISPGCTNNLI</sequence>
<evidence type="ECO:0000313" key="3">
    <source>
        <dbReference type="EMBL" id="WRT64003.1"/>
    </source>
</evidence>
<dbReference type="Pfam" id="PF00106">
    <property type="entry name" value="adh_short"/>
    <property type="match status" value="1"/>
</dbReference>
<keyword evidence="4" id="KW-1185">Reference proteome</keyword>
<dbReference type="Gene3D" id="3.40.50.720">
    <property type="entry name" value="NAD(P)-binding Rossmann-like Domain"/>
    <property type="match status" value="1"/>
</dbReference>
<dbReference type="EMBL" id="CP141881">
    <property type="protein sequence ID" value="WRT64003.1"/>
    <property type="molecule type" value="Genomic_DNA"/>
</dbReference>
<dbReference type="PRINTS" id="PR00081">
    <property type="entry name" value="GDHRDH"/>
</dbReference>
<evidence type="ECO:0000313" key="4">
    <source>
        <dbReference type="Proteomes" id="UP001329825"/>
    </source>
</evidence>
<dbReference type="InterPro" id="IPR002347">
    <property type="entry name" value="SDR_fam"/>
</dbReference>
<reference evidence="3 4" key="1">
    <citation type="submission" date="2024-01" db="EMBL/GenBank/DDBJ databases">
        <title>Comparative genomics of Cryptococcus and Kwoniella reveals pathogenesis evolution and contrasting modes of karyotype evolution via chromosome fusion or intercentromeric recombination.</title>
        <authorList>
            <person name="Coelho M.A."/>
            <person name="David-Palma M."/>
            <person name="Shea T."/>
            <person name="Bowers K."/>
            <person name="McGinley-Smith S."/>
            <person name="Mohammad A.W."/>
            <person name="Gnirke A."/>
            <person name="Yurkov A.M."/>
            <person name="Nowrousian M."/>
            <person name="Sun S."/>
            <person name="Cuomo C.A."/>
            <person name="Heitman J."/>
        </authorList>
    </citation>
    <scope>NUCLEOTIDE SEQUENCE [LARGE SCALE GENOMIC DNA]</scope>
    <source>
        <strain evidence="3">CBS 11374</strain>
    </source>
</reference>
<organism evidence="3 4">
    <name type="scientific">Kwoniella shivajii</name>
    <dbReference type="NCBI Taxonomy" id="564305"/>
    <lineage>
        <taxon>Eukaryota</taxon>
        <taxon>Fungi</taxon>
        <taxon>Dikarya</taxon>
        <taxon>Basidiomycota</taxon>
        <taxon>Agaricomycotina</taxon>
        <taxon>Tremellomycetes</taxon>
        <taxon>Tremellales</taxon>
        <taxon>Cryptococcaceae</taxon>
        <taxon>Kwoniella</taxon>
    </lineage>
</organism>
<name>A0ABZ1CR43_9TREE</name>
<dbReference type="GeneID" id="87953061"/>
<dbReference type="Proteomes" id="UP001329825">
    <property type="component" value="Chromosome 1"/>
</dbReference>
<keyword evidence="2" id="KW-0560">Oxidoreductase</keyword>
<dbReference type="SUPFAM" id="SSF51735">
    <property type="entry name" value="NAD(P)-binding Rossmann-fold domains"/>
    <property type="match status" value="1"/>
</dbReference>
<dbReference type="RefSeq" id="XP_062788743.1">
    <property type="nucleotide sequence ID" value="XM_062932692.1"/>
</dbReference>
<proteinExistence type="inferred from homology"/>
<dbReference type="PANTHER" id="PTHR24320:SF152">
    <property type="entry name" value="SHORT-CHAIN DEHYDROGENASE_REDUCTASE FAMILY PROTEIN"/>
    <property type="match status" value="1"/>
</dbReference>
<evidence type="ECO:0000256" key="1">
    <source>
        <dbReference type="ARBA" id="ARBA00006484"/>
    </source>
</evidence>
<comment type="similarity">
    <text evidence="1">Belongs to the short-chain dehydrogenases/reductases (SDR) family.</text>
</comment>